<dbReference type="InterPro" id="IPR037682">
    <property type="entry name" value="TonB_C"/>
</dbReference>
<dbReference type="Proteomes" id="UP000575241">
    <property type="component" value="Unassembled WGS sequence"/>
</dbReference>
<dbReference type="GO" id="GO:0055085">
    <property type="term" value="P:transmembrane transport"/>
    <property type="evidence" value="ECO:0007669"/>
    <property type="project" value="InterPro"/>
</dbReference>
<dbReference type="EMBL" id="JACHLN010000002">
    <property type="protein sequence ID" value="MBB4839342.1"/>
    <property type="molecule type" value="Genomic_DNA"/>
</dbReference>
<dbReference type="SUPFAM" id="SSF74653">
    <property type="entry name" value="TolA/TonB C-terminal domain"/>
    <property type="match status" value="1"/>
</dbReference>
<evidence type="ECO:0000313" key="3">
    <source>
        <dbReference type="Proteomes" id="UP000575241"/>
    </source>
</evidence>
<comment type="caution">
    <text evidence="2">The sequence shown here is derived from an EMBL/GenBank/DDBJ whole genome shotgun (WGS) entry which is preliminary data.</text>
</comment>
<name>A0A7W7NSW7_9SPHN</name>
<organism evidence="2 3">
    <name type="scientific">Sphingomonas kyeonggiensis</name>
    <dbReference type="NCBI Taxonomy" id="1268553"/>
    <lineage>
        <taxon>Bacteria</taxon>
        <taxon>Pseudomonadati</taxon>
        <taxon>Pseudomonadota</taxon>
        <taxon>Alphaproteobacteria</taxon>
        <taxon>Sphingomonadales</taxon>
        <taxon>Sphingomonadaceae</taxon>
        <taxon>Sphingomonas</taxon>
    </lineage>
</organism>
<evidence type="ECO:0000313" key="2">
    <source>
        <dbReference type="EMBL" id="MBB4839342.1"/>
    </source>
</evidence>
<reference evidence="2 3" key="1">
    <citation type="submission" date="2020-08" db="EMBL/GenBank/DDBJ databases">
        <title>Functional genomics of gut bacteria from endangered species of beetles.</title>
        <authorList>
            <person name="Carlos-Shanley C."/>
        </authorList>
    </citation>
    <scope>NUCLEOTIDE SEQUENCE [LARGE SCALE GENOMIC DNA]</scope>
    <source>
        <strain evidence="2 3">S00224</strain>
    </source>
</reference>
<dbReference type="RefSeq" id="WP_184167248.1">
    <property type="nucleotide sequence ID" value="NZ_JACHLN010000002.1"/>
</dbReference>
<keyword evidence="3" id="KW-1185">Reference proteome</keyword>
<protein>
    <recommendedName>
        <fullName evidence="1">TonB C-terminal domain-containing protein</fullName>
    </recommendedName>
</protein>
<dbReference type="AlphaFoldDB" id="A0A7W7NSW7"/>
<accession>A0A7W7NSW7</accession>
<sequence length="210" mass="22595">MSVILAMAFAGQDAGASAEPRPTPITPLRWLSDDDYPTKAFAQHANGTTGFLLRVDATGKVTDCRVAETSGFIELDQTTCGVLLARSKFQPARDAGGVAIVSIYKGSFTWKFPGDSDKRIKEMRPEPLGIELNLKKIPTGYARPALLRVHFTAEGKPDSCRAEVSSGSIPLDKVACDQAMAQAVRPDPRPDGLRPDTRMVLVSVDVPKAP</sequence>
<gene>
    <name evidence="2" type="ORF">HNP52_002411</name>
</gene>
<evidence type="ECO:0000259" key="1">
    <source>
        <dbReference type="Pfam" id="PF03544"/>
    </source>
</evidence>
<dbReference type="Pfam" id="PF03544">
    <property type="entry name" value="TonB_C"/>
    <property type="match status" value="1"/>
</dbReference>
<proteinExistence type="predicted"/>
<feature type="domain" description="TonB C-terminal" evidence="1">
    <location>
        <begin position="35"/>
        <end position="110"/>
    </location>
</feature>
<dbReference type="Gene3D" id="3.30.1150.10">
    <property type="match status" value="1"/>
</dbReference>